<dbReference type="Gene3D" id="3.40.50.12230">
    <property type="match status" value="1"/>
</dbReference>
<dbReference type="InterPro" id="IPR002376">
    <property type="entry name" value="Formyl_transf_N"/>
</dbReference>
<feature type="domain" description="Formyl transferase N-terminal" evidence="5">
    <location>
        <begin position="8"/>
        <end position="159"/>
    </location>
</feature>
<name>A0A6J6F924_9ZZZZ</name>
<dbReference type="Pfam" id="PF02911">
    <property type="entry name" value="Formyl_trans_C"/>
    <property type="match status" value="1"/>
</dbReference>
<dbReference type="EMBL" id="CAEZTX010000066">
    <property type="protein sequence ID" value="CAB4584159.1"/>
    <property type="molecule type" value="Genomic_DNA"/>
</dbReference>
<sequence>MRLAVAATPGVAIPTLEHLLTSEHQLVRIFTTGDKPVGRGRSLTATQVAQWAHDHRIECMKVDTASEMAASLADIDCVVTIAFGILLPQNILDIPAHGFINLHFSLLPAWRGAAPVQRAIENGDELLGISVFALDAGMDTGPIYRQSSFPRDEEMRSKEALEFLGIQGVELIMKTLEDISNGVLPVPQKTEGTSLARKLSKSEALIDWGQSAEAINRKVAAFYPNPIAYTNFRSEIIKITESKICVDFSSDTSLLPGEWVVEKERVLIGTGSKPLEILQLVPQGKSEMKATDWARGARIDSGERCG</sequence>
<dbReference type="CDD" id="cd08646">
    <property type="entry name" value="FMT_core_Met-tRNA-FMT_N"/>
    <property type="match status" value="1"/>
</dbReference>
<comment type="similarity">
    <text evidence="1">Belongs to the Fmt family.</text>
</comment>
<dbReference type="SUPFAM" id="SSF53328">
    <property type="entry name" value="Formyltransferase"/>
    <property type="match status" value="1"/>
</dbReference>
<dbReference type="GO" id="GO:0004479">
    <property type="term" value="F:methionyl-tRNA formyltransferase activity"/>
    <property type="evidence" value="ECO:0007669"/>
    <property type="project" value="UniProtKB-EC"/>
</dbReference>
<keyword evidence="3" id="KW-0808">Transferase</keyword>
<evidence type="ECO:0000256" key="3">
    <source>
        <dbReference type="ARBA" id="ARBA00022679"/>
    </source>
</evidence>
<accession>A0A6J6F924</accession>
<evidence type="ECO:0000259" key="6">
    <source>
        <dbReference type="Pfam" id="PF02911"/>
    </source>
</evidence>
<dbReference type="Pfam" id="PF00551">
    <property type="entry name" value="Formyl_trans_N"/>
    <property type="match status" value="1"/>
</dbReference>
<dbReference type="SUPFAM" id="SSF50486">
    <property type="entry name" value="FMT C-terminal domain-like"/>
    <property type="match status" value="1"/>
</dbReference>
<dbReference type="InterPro" id="IPR036477">
    <property type="entry name" value="Formyl_transf_N_sf"/>
</dbReference>
<dbReference type="InterPro" id="IPR011034">
    <property type="entry name" value="Formyl_transferase-like_C_sf"/>
</dbReference>
<dbReference type="HAMAP" id="MF_00182">
    <property type="entry name" value="Formyl_trans"/>
    <property type="match status" value="1"/>
</dbReference>
<dbReference type="AlphaFoldDB" id="A0A6J6F924"/>
<organism evidence="7">
    <name type="scientific">freshwater metagenome</name>
    <dbReference type="NCBI Taxonomy" id="449393"/>
    <lineage>
        <taxon>unclassified sequences</taxon>
        <taxon>metagenomes</taxon>
        <taxon>ecological metagenomes</taxon>
    </lineage>
</organism>
<dbReference type="EMBL" id="CAEZVX010000017">
    <property type="protein sequence ID" value="CAB4637508.1"/>
    <property type="molecule type" value="Genomic_DNA"/>
</dbReference>
<protein>
    <recommendedName>
        <fullName evidence="2">methionyl-tRNA formyltransferase</fullName>
        <ecNumber evidence="2">2.1.2.9</ecNumber>
    </recommendedName>
</protein>
<proteinExistence type="inferred from homology"/>
<dbReference type="PANTHER" id="PTHR11138:SF5">
    <property type="entry name" value="METHIONYL-TRNA FORMYLTRANSFERASE, MITOCHONDRIAL"/>
    <property type="match status" value="1"/>
</dbReference>
<keyword evidence="4" id="KW-0648">Protein biosynthesis</keyword>
<evidence type="ECO:0000313" key="8">
    <source>
        <dbReference type="EMBL" id="CAB4637508.1"/>
    </source>
</evidence>
<evidence type="ECO:0000256" key="2">
    <source>
        <dbReference type="ARBA" id="ARBA00012261"/>
    </source>
</evidence>
<gene>
    <name evidence="7" type="ORF">UFOPK1755_00716</name>
    <name evidence="8" type="ORF">UFOPK2155_00277</name>
</gene>
<dbReference type="InterPro" id="IPR044135">
    <property type="entry name" value="Met-tRNA-FMT_C"/>
</dbReference>
<evidence type="ECO:0000313" key="7">
    <source>
        <dbReference type="EMBL" id="CAB4584159.1"/>
    </source>
</evidence>
<dbReference type="InterPro" id="IPR005793">
    <property type="entry name" value="Formyl_trans_C"/>
</dbReference>
<evidence type="ECO:0000259" key="5">
    <source>
        <dbReference type="Pfam" id="PF00551"/>
    </source>
</evidence>
<dbReference type="InterPro" id="IPR041711">
    <property type="entry name" value="Met-tRNA-FMT_N"/>
</dbReference>
<dbReference type="EC" id="2.1.2.9" evidence="2"/>
<evidence type="ECO:0000256" key="1">
    <source>
        <dbReference type="ARBA" id="ARBA00010699"/>
    </source>
</evidence>
<dbReference type="CDD" id="cd08704">
    <property type="entry name" value="Met_tRNA_FMT_C"/>
    <property type="match status" value="1"/>
</dbReference>
<dbReference type="InterPro" id="IPR005794">
    <property type="entry name" value="Fmt"/>
</dbReference>
<feature type="domain" description="Formyl transferase C-terminal" evidence="6">
    <location>
        <begin position="198"/>
        <end position="297"/>
    </location>
</feature>
<evidence type="ECO:0000256" key="4">
    <source>
        <dbReference type="ARBA" id="ARBA00022917"/>
    </source>
</evidence>
<dbReference type="GO" id="GO:0005829">
    <property type="term" value="C:cytosol"/>
    <property type="evidence" value="ECO:0007669"/>
    <property type="project" value="TreeGrafter"/>
</dbReference>
<reference evidence="7" key="1">
    <citation type="submission" date="2020-05" db="EMBL/GenBank/DDBJ databases">
        <authorList>
            <person name="Chiriac C."/>
            <person name="Salcher M."/>
            <person name="Ghai R."/>
            <person name="Kavagutti S V."/>
        </authorList>
    </citation>
    <scope>NUCLEOTIDE SEQUENCE</scope>
</reference>
<dbReference type="PANTHER" id="PTHR11138">
    <property type="entry name" value="METHIONYL-TRNA FORMYLTRANSFERASE"/>
    <property type="match status" value="1"/>
</dbReference>